<comment type="similarity">
    <text evidence="5 18">Belongs to the CDS family.</text>
</comment>
<organism evidence="20 21">
    <name type="scientific">Corynebacterium kroppenstedtii</name>
    <dbReference type="NCBI Taxonomy" id="161879"/>
    <lineage>
        <taxon>Bacteria</taxon>
        <taxon>Bacillati</taxon>
        <taxon>Actinomycetota</taxon>
        <taxon>Actinomycetes</taxon>
        <taxon>Mycobacteriales</taxon>
        <taxon>Corynebacteriaceae</taxon>
        <taxon>Corynebacterium</taxon>
    </lineage>
</organism>
<dbReference type="PROSITE" id="PS01315">
    <property type="entry name" value="CDS"/>
    <property type="match status" value="1"/>
</dbReference>
<evidence type="ECO:0000256" key="16">
    <source>
        <dbReference type="ARBA" id="ARBA00023209"/>
    </source>
</evidence>
<feature type="transmembrane region" description="Helical" evidence="19">
    <location>
        <begin position="227"/>
        <end position="246"/>
    </location>
</feature>
<evidence type="ECO:0000256" key="3">
    <source>
        <dbReference type="ARBA" id="ARBA00005119"/>
    </source>
</evidence>
<dbReference type="EC" id="2.7.7.41" evidence="6 18"/>
<keyword evidence="10 18" id="KW-0808">Transferase</keyword>
<feature type="transmembrane region" description="Helical" evidence="19">
    <location>
        <begin position="132"/>
        <end position="152"/>
    </location>
</feature>
<evidence type="ECO:0000256" key="6">
    <source>
        <dbReference type="ARBA" id="ARBA00012487"/>
    </source>
</evidence>
<protein>
    <recommendedName>
        <fullName evidence="7 18">Phosphatidate cytidylyltransferase</fullName>
        <ecNumber evidence="6 18">2.7.7.41</ecNumber>
    </recommendedName>
</protein>
<evidence type="ECO:0000256" key="4">
    <source>
        <dbReference type="ARBA" id="ARBA00005189"/>
    </source>
</evidence>
<evidence type="ECO:0000256" key="9">
    <source>
        <dbReference type="ARBA" id="ARBA00022516"/>
    </source>
</evidence>
<evidence type="ECO:0000256" key="15">
    <source>
        <dbReference type="ARBA" id="ARBA00023136"/>
    </source>
</evidence>
<evidence type="ECO:0000256" key="19">
    <source>
        <dbReference type="SAM" id="Phobius"/>
    </source>
</evidence>
<evidence type="ECO:0000256" key="14">
    <source>
        <dbReference type="ARBA" id="ARBA00023098"/>
    </source>
</evidence>
<evidence type="ECO:0000256" key="11">
    <source>
        <dbReference type="ARBA" id="ARBA00022692"/>
    </source>
</evidence>
<evidence type="ECO:0000256" key="18">
    <source>
        <dbReference type="RuleBase" id="RU003938"/>
    </source>
</evidence>
<dbReference type="EMBL" id="QFRA01000004">
    <property type="protein sequence ID" value="PZR05870.1"/>
    <property type="molecule type" value="Genomic_DNA"/>
</dbReference>
<dbReference type="UniPathway" id="UPA00557">
    <property type="reaction ID" value="UER00614"/>
</dbReference>
<feature type="transmembrane region" description="Helical" evidence="19">
    <location>
        <begin position="158"/>
        <end position="181"/>
    </location>
</feature>
<evidence type="ECO:0000256" key="13">
    <source>
        <dbReference type="ARBA" id="ARBA00022989"/>
    </source>
</evidence>
<comment type="caution">
    <text evidence="20">The sequence shown here is derived from an EMBL/GenBank/DDBJ whole genome shotgun (WGS) entry which is preliminary data.</text>
</comment>
<evidence type="ECO:0000256" key="10">
    <source>
        <dbReference type="ARBA" id="ARBA00022679"/>
    </source>
</evidence>
<evidence type="ECO:0000313" key="21">
    <source>
        <dbReference type="Proteomes" id="UP000249432"/>
    </source>
</evidence>
<feature type="transmembrane region" description="Helical" evidence="19">
    <location>
        <begin position="85"/>
        <end position="111"/>
    </location>
</feature>
<keyword evidence="8" id="KW-1003">Cell membrane</keyword>
<evidence type="ECO:0000256" key="1">
    <source>
        <dbReference type="ARBA" id="ARBA00001698"/>
    </source>
</evidence>
<reference evidence="20 21" key="1">
    <citation type="submission" date="2017-08" db="EMBL/GenBank/DDBJ databases">
        <title>Infants hospitalized years apart are colonized by the same room-sourced microbial strains.</title>
        <authorList>
            <person name="Brooks B."/>
            <person name="Olm M.R."/>
            <person name="Firek B.A."/>
            <person name="Baker R."/>
            <person name="Thomas B.C."/>
            <person name="Morowitz M.J."/>
            <person name="Banfield J.F."/>
        </authorList>
    </citation>
    <scope>NUCLEOTIDE SEQUENCE [LARGE SCALE GENOMIC DNA]</scope>
    <source>
        <strain evidence="20">S2_003_000_R1_3</strain>
    </source>
</reference>
<evidence type="ECO:0000256" key="12">
    <source>
        <dbReference type="ARBA" id="ARBA00022695"/>
    </source>
</evidence>
<evidence type="ECO:0000313" key="20">
    <source>
        <dbReference type="EMBL" id="PZR05870.1"/>
    </source>
</evidence>
<keyword evidence="13 19" id="KW-1133">Transmembrane helix</keyword>
<dbReference type="AlphaFoldDB" id="A0A2W5SSV7"/>
<proteinExistence type="inferred from homology"/>
<keyword evidence="16" id="KW-0594">Phospholipid biosynthesis</keyword>
<dbReference type="Proteomes" id="UP000249432">
    <property type="component" value="Unassembled WGS sequence"/>
</dbReference>
<evidence type="ECO:0000256" key="2">
    <source>
        <dbReference type="ARBA" id="ARBA00004651"/>
    </source>
</evidence>
<evidence type="ECO:0000256" key="5">
    <source>
        <dbReference type="ARBA" id="ARBA00010185"/>
    </source>
</evidence>
<feature type="transmembrane region" description="Helical" evidence="19">
    <location>
        <begin position="24"/>
        <end position="48"/>
    </location>
</feature>
<dbReference type="GO" id="GO:0016024">
    <property type="term" value="P:CDP-diacylglycerol biosynthetic process"/>
    <property type="evidence" value="ECO:0007669"/>
    <property type="project" value="UniProtKB-UniPathway"/>
</dbReference>
<evidence type="ECO:0000256" key="8">
    <source>
        <dbReference type="ARBA" id="ARBA00022475"/>
    </source>
</evidence>
<evidence type="ECO:0000256" key="17">
    <source>
        <dbReference type="ARBA" id="ARBA00023264"/>
    </source>
</evidence>
<dbReference type="GO" id="GO:0005886">
    <property type="term" value="C:plasma membrane"/>
    <property type="evidence" value="ECO:0007669"/>
    <property type="project" value="UniProtKB-SubCell"/>
</dbReference>
<keyword evidence="14" id="KW-0443">Lipid metabolism</keyword>
<keyword evidence="12 18" id="KW-0548">Nucleotidyltransferase</keyword>
<gene>
    <name evidence="20" type="ORF">DI525_03090</name>
</gene>
<sequence length="292" mass="31436">MKVSERGSDGSSLPRPRNKAGRNVPVAIIVGVLLGALIIGCLIIPHAWYPLLAVIIPLTTLEVSRRLKEHEYDVPVLTMLAGGQLILWLSLLWGARGMLMGYIVSVGAIMITRLFHRGTHHAPTNYLRDMSVAVFVLTWISLCGTAAAHLTLFNEGSLRGWAVIATFILCVVANDVGGFTAGVFFGKHPLAPAVSPKKSWEGFAGSLVFAAIVGVITTWLLLHRAPWEGIVVGLFLACAATLGDLVESQFKRDLGIKDMGTLLPEHGGLMDRLDSLLPAAAMTWIIATVLQM</sequence>
<keyword evidence="9" id="KW-0444">Lipid biosynthesis</keyword>
<keyword evidence="11 18" id="KW-0812">Transmembrane</keyword>
<dbReference type="Pfam" id="PF01148">
    <property type="entry name" value="CTP_transf_1"/>
    <property type="match status" value="1"/>
</dbReference>
<comment type="catalytic activity">
    <reaction evidence="1 18">
        <text>a 1,2-diacyl-sn-glycero-3-phosphate + CTP + H(+) = a CDP-1,2-diacyl-sn-glycerol + diphosphate</text>
        <dbReference type="Rhea" id="RHEA:16229"/>
        <dbReference type="ChEBI" id="CHEBI:15378"/>
        <dbReference type="ChEBI" id="CHEBI:33019"/>
        <dbReference type="ChEBI" id="CHEBI:37563"/>
        <dbReference type="ChEBI" id="CHEBI:58332"/>
        <dbReference type="ChEBI" id="CHEBI:58608"/>
        <dbReference type="EC" id="2.7.7.41"/>
    </reaction>
</comment>
<feature type="transmembrane region" description="Helical" evidence="19">
    <location>
        <begin position="202"/>
        <end position="221"/>
    </location>
</feature>
<dbReference type="RefSeq" id="WP_303734331.1">
    <property type="nucleotide sequence ID" value="NZ_CAKZHK010000009.1"/>
</dbReference>
<dbReference type="InterPro" id="IPR000374">
    <property type="entry name" value="PC_trans"/>
</dbReference>
<keyword evidence="15 19" id="KW-0472">Membrane</keyword>
<comment type="pathway">
    <text evidence="3 18">Phospholipid metabolism; CDP-diacylglycerol biosynthesis; CDP-diacylglycerol from sn-glycerol 3-phosphate: step 3/3.</text>
</comment>
<name>A0A2W5SSV7_9CORY</name>
<evidence type="ECO:0000256" key="7">
    <source>
        <dbReference type="ARBA" id="ARBA00019373"/>
    </source>
</evidence>
<dbReference type="GO" id="GO:0004605">
    <property type="term" value="F:phosphatidate cytidylyltransferase activity"/>
    <property type="evidence" value="ECO:0007669"/>
    <property type="project" value="UniProtKB-EC"/>
</dbReference>
<dbReference type="PANTHER" id="PTHR46382:SF1">
    <property type="entry name" value="PHOSPHATIDATE CYTIDYLYLTRANSFERASE"/>
    <property type="match status" value="1"/>
</dbReference>
<comment type="pathway">
    <text evidence="4">Lipid metabolism.</text>
</comment>
<comment type="subcellular location">
    <subcellularLocation>
        <location evidence="2">Cell membrane</location>
        <topology evidence="2">Multi-pass membrane protein</topology>
    </subcellularLocation>
</comment>
<accession>A0A2W5SSV7</accession>
<dbReference type="PANTHER" id="PTHR46382">
    <property type="entry name" value="PHOSPHATIDATE CYTIDYLYLTRANSFERASE"/>
    <property type="match status" value="1"/>
</dbReference>
<keyword evidence="17" id="KW-1208">Phospholipid metabolism</keyword>